<evidence type="ECO:0000313" key="4">
    <source>
        <dbReference type="Proteomes" id="UP000480410"/>
    </source>
</evidence>
<sequence length="292" mass="32609">MSASFATELFRPLQEAQRYQLTGIVEMARLSVTERRVVTNAVDPQRWPLLQQAQFSNLREVGPWLFAPRPGASLAGQHDFFANLNRMAGDAVCGWIVSALPPAELAQHLSHANTISAPDGERYLLRYHTEHSLTCLHACRDLPGVAQWLAPIKDWWFPAANPSRKTWQRLTGYDRSPLTPALGIELDQACWEALAGDPLSHRLADQLQAPLSAAGQQSCHGVRLGVVQRHLAKARELGLKRQADLIDYVTCMALEGDVLVNLPAWQEALLEARTEGRRLLVAFQAYQYQNSF</sequence>
<evidence type="ECO:0000259" key="1">
    <source>
        <dbReference type="Pfam" id="PF13503"/>
    </source>
</evidence>
<dbReference type="RefSeq" id="WP_163941974.1">
    <property type="nucleotide sequence ID" value="NZ_JAAHBU010000051.1"/>
</dbReference>
<dbReference type="AlphaFoldDB" id="A0A6B3NSU9"/>
<evidence type="ECO:0000313" key="3">
    <source>
        <dbReference type="EMBL" id="NER63360.1"/>
    </source>
</evidence>
<keyword evidence="5" id="KW-1185">Reference proteome</keyword>
<proteinExistence type="predicted"/>
<dbReference type="EMBL" id="JAAHBU010000051">
    <property type="protein sequence ID" value="NER63360.1"/>
    <property type="molecule type" value="Genomic_DNA"/>
</dbReference>
<evidence type="ECO:0000313" key="5">
    <source>
        <dbReference type="Proteomes" id="UP000482634"/>
    </source>
</evidence>
<gene>
    <name evidence="2" type="ORF">G3435_05345</name>
    <name evidence="3" type="ORF">G3436_04965</name>
</gene>
<dbReference type="InterPro" id="IPR025391">
    <property type="entry name" value="DUF4123"/>
</dbReference>
<organism evidence="3 5">
    <name type="scientific">Pseudomonas brassicae</name>
    <dbReference type="NCBI Taxonomy" id="2708063"/>
    <lineage>
        <taxon>Bacteria</taxon>
        <taxon>Pseudomonadati</taxon>
        <taxon>Pseudomonadota</taxon>
        <taxon>Gammaproteobacteria</taxon>
        <taxon>Pseudomonadales</taxon>
        <taxon>Pseudomonadaceae</taxon>
        <taxon>Pseudomonas</taxon>
    </lineage>
</organism>
<dbReference type="Pfam" id="PF13503">
    <property type="entry name" value="DUF4123"/>
    <property type="match status" value="1"/>
</dbReference>
<dbReference type="Proteomes" id="UP000482634">
    <property type="component" value="Unassembled WGS sequence"/>
</dbReference>
<protein>
    <submittedName>
        <fullName evidence="3">DUF4123 domain-containing protein</fullName>
    </submittedName>
</protein>
<comment type="caution">
    <text evidence="3">The sequence shown here is derived from an EMBL/GenBank/DDBJ whole genome shotgun (WGS) entry which is preliminary data.</text>
</comment>
<accession>A0A6M0CQD5</accession>
<reference evidence="4 5" key="1">
    <citation type="submission" date="2020-02" db="EMBL/GenBank/DDBJ databases">
        <title>Broccoli isolated Pseudomonas sp.</title>
        <authorList>
            <person name="Fujikawa T."/>
            <person name="Sawada H."/>
        </authorList>
    </citation>
    <scope>NUCLEOTIDE SEQUENCE [LARGE SCALE GENOMIC DNA]</scope>
    <source>
        <strain evidence="3 5">MAFF212427</strain>
        <strain evidence="2 4">MAFF212428</strain>
    </source>
</reference>
<name>A0A6B3NSU9_9PSED</name>
<dbReference type="EMBL" id="JAAHBV010000092">
    <property type="protein sequence ID" value="NER59572.1"/>
    <property type="molecule type" value="Genomic_DNA"/>
</dbReference>
<dbReference type="Proteomes" id="UP000480410">
    <property type="component" value="Unassembled WGS sequence"/>
</dbReference>
<accession>A0A6B3NSU9</accession>
<evidence type="ECO:0000313" key="2">
    <source>
        <dbReference type="EMBL" id="NER59572.1"/>
    </source>
</evidence>
<feature type="domain" description="DUF4123" evidence="1">
    <location>
        <begin position="39"/>
        <end position="141"/>
    </location>
</feature>